<sequence length="316" mass="35615">MSDSWGTWGYGVGLSQEDLWRLSDSLSVIDAAILITGNNPEEKSADYDDYGDAIGQSQRRDYAGYEAVFKALRAAILSNKLRADVRHSMRGTRYGTDTDYDGVPYEIVQMPHEEQLSYEYLIARQETSDNGRHPLNYGGKTRLNFSVDDIRQDRFFYIHKEPNWEQTLIAVDDLKDWLSERGIHPPFFFPQGKSEGFRDKNHPRYAPKLATAVAAWEAVTTASANASVKQTLATWIQSNGVKYGLGDEKEIVSATAADEVAKIANWNLKGGANPTAVNEDLPKDEKREPIENYKFGYPEYKKDDDSAYDEGGEIPF</sequence>
<dbReference type="RefSeq" id="WP_143093113.1">
    <property type="nucleotide sequence ID" value="NZ_FORH01000005.1"/>
</dbReference>
<accession>A0A1I3U0P1</accession>
<dbReference type="AlphaFoldDB" id="A0A1I3U0P1"/>
<organism evidence="2 3">
    <name type="scientific">Celeribacter neptunius</name>
    <dbReference type="NCBI Taxonomy" id="588602"/>
    <lineage>
        <taxon>Bacteria</taxon>
        <taxon>Pseudomonadati</taxon>
        <taxon>Pseudomonadota</taxon>
        <taxon>Alphaproteobacteria</taxon>
        <taxon>Rhodobacterales</taxon>
        <taxon>Roseobacteraceae</taxon>
        <taxon>Celeribacter</taxon>
    </lineage>
</organism>
<evidence type="ECO:0000313" key="3">
    <source>
        <dbReference type="Proteomes" id="UP000199630"/>
    </source>
</evidence>
<name>A0A1I3U0P1_9RHOB</name>
<dbReference type="Proteomes" id="UP000199630">
    <property type="component" value="Unassembled WGS sequence"/>
</dbReference>
<dbReference type="STRING" id="588602.SAMN04487991_2919"/>
<protein>
    <submittedName>
        <fullName evidence="2">Uncharacterized protein</fullName>
    </submittedName>
</protein>
<reference evidence="3" key="1">
    <citation type="submission" date="2016-10" db="EMBL/GenBank/DDBJ databases">
        <authorList>
            <person name="Varghese N."/>
            <person name="Submissions S."/>
        </authorList>
    </citation>
    <scope>NUCLEOTIDE SEQUENCE [LARGE SCALE GENOMIC DNA]</scope>
    <source>
        <strain evidence="3">DSM 26471</strain>
    </source>
</reference>
<feature type="compositionally biased region" description="Acidic residues" evidence="1">
    <location>
        <begin position="306"/>
        <end position="316"/>
    </location>
</feature>
<dbReference type="EMBL" id="FORH01000005">
    <property type="protein sequence ID" value="SFJ75351.1"/>
    <property type="molecule type" value="Genomic_DNA"/>
</dbReference>
<dbReference type="OrthoDB" id="7926522at2"/>
<keyword evidence="3" id="KW-1185">Reference proteome</keyword>
<evidence type="ECO:0000313" key="2">
    <source>
        <dbReference type="EMBL" id="SFJ75351.1"/>
    </source>
</evidence>
<proteinExistence type="predicted"/>
<feature type="compositionally biased region" description="Basic and acidic residues" evidence="1">
    <location>
        <begin position="280"/>
        <end position="291"/>
    </location>
</feature>
<evidence type="ECO:0000256" key="1">
    <source>
        <dbReference type="SAM" id="MobiDB-lite"/>
    </source>
</evidence>
<gene>
    <name evidence="2" type="ORF">SAMN04487991_2919</name>
</gene>
<feature type="region of interest" description="Disordered" evidence="1">
    <location>
        <begin position="272"/>
        <end position="316"/>
    </location>
</feature>